<keyword evidence="2" id="KW-1185">Reference proteome</keyword>
<gene>
    <name evidence="1" type="ORF">MSAN_00532600</name>
</gene>
<sequence>MDLEPVFPPELEREIFEIAGLLDFHFIPSLLRVARRVHEWMEPLLYRVIVFQSPPRAVACRWTLKTKSTVLANGLRHLFLAGYSGWAGWSEEDVHALLRLCGPQLLSFAGYAFLKPTLLPILLHMVRLRRWAGFLSKLFEPAAIDFSFSFLRTVTHLDLLDKITDDICAGLTTLPCLSHLCLNGTYRTAVDHIPRILAQCVHLQVLVLMTSSTREVEEDPPTTDVRFVLSVDSGYSADWEIGARGSAVVKLNLRVMYWIILTRGVEAQVDPFQVLSWSDSKCTTRGGLSLRLREPYGLALFRANTSADMDPTAQVRAVIHPTETAACEGYFSAHCCPHVYVSTFTSQKILISCST</sequence>
<accession>A0A8H6Z9E5</accession>
<evidence type="ECO:0000313" key="1">
    <source>
        <dbReference type="EMBL" id="KAF7373237.1"/>
    </source>
</evidence>
<reference evidence="1" key="1">
    <citation type="submission" date="2020-05" db="EMBL/GenBank/DDBJ databases">
        <title>Mycena genomes resolve the evolution of fungal bioluminescence.</title>
        <authorList>
            <person name="Tsai I.J."/>
        </authorList>
    </citation>
    <scope>NUCLEOTIDE SEQUENCE</scope>
    <source>
        <strain evidence="1">160909Yilan</strain>
    </source>
</reference>
<dbReference type="Proteomes" id="UP000623467">
    <property type="component" value="Unassembled WGS sequence"/>
</dbReference>
<dbReference type="SUPFAM" id="SSF52047">
    <property type="entry name" value="RNI-like"/>
    <property type="match status" value="1"/>
</dbReference>
<dbReference type="AlphaFoldDB" id="A0A8H6Z9E5"/>
<protein>
    <submittedName>
        <fullName evidence="1">Tyrosinase central domain-containing protein</fullName>
    </submittedName>
</protein>
<proteinExistence type="predicted"/>
<dbReference type="EMBL" id="JACAZH010000003">
    <property type="protein sequence ID" value="KAF7373237.1"/>
    <property type="molecule type" value="Genomic_DNA"/>
</dbReference>
<comment type="caution">
    <text evidence="1">The sequence shown here is derived from an EMBL/GenBank/DDBJ whole genome shotgun (WGS) entry which is preliminary data.</text>
</comment>
<organism evidence="1 2">
    <name type="scientific">Mycena sanguinolenta</name>
    <dbReference type="NCBI Taxonomy" id="230812"/>
    <lineage>
        <taxon>Eukaryota</taxon>
        <taxon>Fungi</taxon>
        <taxon>Dikarya</taxon>
        <taxon>Basidiomycota</taxon>
        <taxon>Agaricomycotina</taxon>
        <taxon>Agaricomycetes</taxon>
        <taxon>Agaricomycetidae</taxon>
        <taxon>Agaricales</taxon>
        <taxon>Marasmiineae</taxon>
        <taxon>Mycenaceae</taxon>
        <taxon>Mycena</taxon>
    </lineage>
</organism>
<evidence type="ECO:0000313" key="2">
    <source>
        <dbReference type="Proteomes" id="UP000623467"/>
    </source>
</evidence>
<name>A0A8H6Z9E5_9AGAR</name>
<dbReference type="OrthoDB" id="3145912at2759"/>